<keyword evidence="13" id="KW-0812">Transmembrane</keyword>
<keyword evidence="3 10" id="KW-0285">Flavoprotein</keyword>
<dbReference type="PANTHER" id="PTHR30040:SF2">
    <property type="entry name" value="FAD:PROTEIN FMN TRANSFERASE"/>
    <property type="match status" value="1"/>
</dbReference>
<keyword evidence="5 10" id="KW-0479">Metal-binding</keyword>
<feature type="binding site" evidence="11">
    <location>
        <position position="314"/>
    </location>
    <ligand>
        <name>Mg(2+)</name>
        <dbReference type="ChEBI" id="CHEBI:18420"/>
    </ligand>
</feature>
<feature type="binding site" evidence="11">
    <location>
        <position position="310"/>
    </location>
    <ligand>
        <name>Mg(2+)</name>
        <dbReference type="ChEBI" id="CHEBI:18420"/>
    </ligand>
</feature>
<dbReference type="AlphaFoldDB" id="A0A0F3GK27"/>
<evidence type="ECO:0000256" key="10">
    <source>
        <dbReference type="PIRNR" id="PIRNR006268"/>
    </source>
</evidence>
<comment type="cofactor">
    <cofactor evidence="11">
        <name>Mg(2+)</name>
        <dbReference type="ChEBI" id="CHEBI:18420"/>
    </cofactor>
    <cofactor evidence="11">
        <name>Mn(2+)</name>
        <dbReference type="ChEBI" id="CHEBI:29035"/>
    </cofactor>
    <text evidence="11">Magnesium. Can also use manganese.</text>
</comment>
<protein>
    <recommendedName>
        <fullName evidence="2 10">FAD:protein FMN transferase</fullName>
        <ecNumber evidence="1 10">2.7.1.180</ecNumber>
    </recommendedName>
    <alternativeName>
        <fullName evidence="8 10">Flavin transferase</fullName>
    </alternativeName>
</protein>
<feature type="compositionally biased region" description="Basic and acidic residues" evidence="12">
    <location>
        <begin position="234"/>
        <end position="248"/>
    </location>
</feature>
<dbReference type="EMBL" id="LACI01002403">
    <property type="protein sequence ID" value="KJU82192.1"/>
    <property type="molecule type" value="Genomic_DNA"/>
</dbReference>
<organism evidence="14 15">
    <name type="scientific">Candidatus Magnetobacterium bavaricum</name>
    <dbReference type="NCBI Taxonomy" id="29290"/>
    <lineage>
        <taxon>Bacteria</taxon>
        <taxon>Pseudomonadati</taxon>
        <taxon>Nitrospirota</taxon>
        <taxon>Thermodesulfovibrionia</taxon>
        <taxon>Thermodesulfovibrionales</taxon>
        <taxon>Candidatus Magnetobacteriaceae</taxon>
        <taxon>Candidatus Magnetobacterium</taxon>
    </lineage>
</organism>
<evidence type="ECO:0000256" key="3">
    <source>
        <dbReference type="ARBA" id="ARBA00022630"/>
    </source>
</evidence>
<dbReference type="SUPFAM" id="SSF143631">
    <property type="entry name" value="ApbE-like"/>
    <property type="match status" value="1"/>
</dbReference>
<dbReference type="InterPro" id="IPR003374">
    <property type="entry name" value="ApbE-like_sf"/>
</dbReference>
<gene>
    <name evidence="14" type="ORF">MBAV_005610</name>
</gene>
<evidence type="ECO:0000256" key="13">
    <source>
        <dbReference type="SAM" id="Phobius"/>
    </source>
</evidence>
<evidence type="ECO:0000256" key="6">
    <source>
        <dbReference type="ARBA" id="ARBA00022827"/>
    </source>
</evidence>
<evidence type="ECO:0000256" key="7">
    <source>
        <dbReference type="ARBA" id="ARBA00022842"/>
    </source>
</evidence>
<comment type="similarity">
    <text evidence="10">Belongs to the ApbE family.</text>
</comment>
<evidence type="ECO:0000256" key="2">
    <source>
        <dbReference type="ARBA" id="ARBA00016337"/>
    </source>
</evidence>
<keyword evidence="6 10" id="KW-0274">FAD</keyword>
<sequence length="358" mass="38998">MITSMSGKGRRAAIYAISLTFILLVPLLYVFLRGERGAKVYKESKIAMDTIITLTVVSDSRGKTEAAIEAGFAEVARLEGLLSMFLPQSEVSLINDNSGVKAVKVSEDTYVLIKKAIEVAVLSGGAFDPTIGPVSKLWDFQKKIKPTDEQIQANLPLVDYRDIVLDDSARSVMLRRRGMVLDLGAIAKGYTADRIVEVLRAHGMAGGIVAIAGDIKTFGDKPDGSGWHVGVKRPRGDPNGESNGDSKGEQSALARVLTLRGEAVSTSGDYERFFMDNGVRYHHLLEPSTGYPARDFQSVTVVNPEGRLTDSLSTAIFVMGRDKGMALVYKLNLKVYIIYSDATTYMSSNLKDSFQSPR</sequence>
<dbReference type="PANTHER" id="PTHR30040">
    <property type="entry name" value="THIAMINE BIOSYNTHESIS LIPOPROTEIN APBE"/>
    <property type="match status" value="1"/>
</dbReference>
<keyword evidence="14" id="KW-0449">Lipoprotein</keyword>
<comment type="caution">
    <text evidence="14">The sequence shown here is derived from an EMBL/GenBank/DDBJ whole genome shotgun (WGS) entry which is preliminary data.</text>
</comment>
<dbReference type="Proteomes" id="UP000033423">
    <property type="component" value="Unassembled WGS sequence"/>
</dbReference>
<dbReference type="GO" id="GO:0046872">
    <property type="term" value="F:metal ion binding"/>
    <property type="evidence" value="ECO:0007669"/>
    <property type="project" value="UniProtKB-UniRule"/>
</dbReference>
<dbReference type="Pfam" id="PF02424">
    <property type="entry name" value="ApbE"/>
    <property type="match status" value="1"/>
</dbReference>
<evidence type="ECO:0000256" key="1">
    <source>
        <dbReference type="ARBA" id="ARBA00011955"/>
    </source>
</evidence>
<evidence type="ECO:0000313" key="14">
    <source>
        <dbReference type="EMBL" id="KJU82192.1"/>
    </source>
</evidence>
<keyword evidence="13" id="KW-1133">Transmembrane helix</keyword>
<dbReference type="GO" id="GO:0016740">
    <property type="term" value="F:transferase activity"/>
    <property type="evidence" value="ECO:0007669"/>
    <property type="project" value="UniProtKB-UniRule"/>
</dbReference>
<comment type="catalytic activity">
    <reaction evidence="9 10">
        <text>L-threonyl-[protein] + FAD = FMN-L-threonyl-[protein] + AMP + H(+)</text>
        <dbReference type="Rhea" id="RHEA:36847"/>
        <dbReference type="Rhea" id="RHEA-COMP:11060"/>
        <dbReference type="Rhea" id="RHEA-COMP:11061"/>
        <dbReference type="ChEBI" id="CHEBI:15378"/>
        <dbReference type="ChEBI" id="CHEBI:30013"/>
        <dbReference type="ChEBI" id="CHEBI:57692"/>
        <dbReference type="ChEBI" id="CHEBI:74257"/>
        <dbReference type="ChEBI" id="CHEBI:456215"/>
        <dbReference type="EC" id="2.7.1.180"/>
    </reaction>
</comment>
<accession>A0A0F3GK27</accession>
<feature type="region of interest" description="Disordered" evidence="12">
    <location>
        <begin position="226"/>
        <end position="251"/>
    </location>
</feature>
<keyword evidence="13" id="KW-0472">Membrane</keyword>
<dbReference type="PIRSF" id="PIRSF006268">
    <property type="entry name" value="ApbE"/>
    <property type="match status" value="1"/>
</dbReference>
<dbReference type="Gene3D" id="3.10.520.10">
    <property type="entry name" value="ApbE-like domains"/>
    <property type="match status" value="1"/>
</dbReference>
<evidence type="ECO:0000256" key="8">
    <source>
        <dbReference type="ARBA" id="ARBA00031306"/>
    </source>
</evidence>
<evidence type="ECO:0000256" key="4">
    <source>
        <dbReference type="ARBA" id="ARBA00022679"/>
    </source>
</evidence>
<reference evidence="14 15" key="1">
    <citation type="submission" date="2015-02" db="EMBL/GenBank/DDBJ databases">
        <title>Single-cell genomics of uncultivated deep-branching MTB reveals a conserved set of magnetosome genes.</title>
        <authorList>
            <person name="Kolinko S."/>
            <person name="Richter M."/>
            <person name="Glockner F.O."/>
            <person name="Brachmann A."/>
            <person name="Schuler D."/>
        </authorList>
    </citation>
    <scope>NUCLEOTIDE SEQUENCE [LARGE SCALE GENOMIC DNA]</scope>
    <source>
        <strain evidence="14">TM-1</strain>
    </source>
</reference>
<feature type="binding site" evidence="11">
    <location>
        <position position="185"/>
    </location>
    <ligand>
        <name>Mg(2+)</name>
        <dbReference type="ChEBI" id="CHEBI:18420"/>
    </ligand>
</feature>
<feature type="transmembrane region" description="Helical" evidence="13">
    <location>
        <begin position="12"/>
        <end position="32"/>
    </location>
</feature>
<evidence type="ECO:0000256" key="12">
    <source>
        <dbReference type="SAM" id="MobiDB-lite"/>
    </source>
</evidence>
<keyword evidence="15" id="KW-1185">Reference proteome</keyword>
<evidence type="ECO:0000256" key="5">
    <source>
        <dbReference type="ARBA" id="ARBA00022723"/>
    </source>
</evidence>
<evidence type="ECO:0000313" key="15">
    <source>
        <dbReference type="Proteomes" id="UP000033423"/>
    </source>
</evidence>
<evidence type="ECO:0000256" key="11">
    <source>
        <dbReference type="PIRSR" id="PIRSR006268-2"/>
    </source>
</evidence>
<keyword evidence="7 10" id="KW-0460">Magnesium</keyword>
<dbReference type="InterPro" id="IPR024932">
    <property type="entry name" value="ApbE"/>
</dbReference>
<dbReference type="EC" id="2.7.1.180" evidence="1 10"/>
<name>A0A0F3GK27_9BACT</name>
<evidence type="ECO:0000256" key="9">
    <source>
        <dbReference type="ARBA" id="ARBA00048540"/>
    </source>
</evidence>
<keyword evidence="4 10" id="KW-0808">Transferase</keyword>
<proteinExistence type="inferred from homology"/>